<sequence length="352" mass="38166">MAKVLCIDDEPLMRLVTCDYLKDMGHEVLEAASSAEGIALFQKHHPDIVLSDLRMPGGDGFLVVEHMAEEAPDTPVVIISGTGTVAEAVKILRLGAWDYLTKPLTSMPLFAQTLERMLDKARALKATTQHLRGLELRNQELERKLLGCACNHRGMKSRLAAAIKAGINSLHIALHEQDPSTAGHNEGVARLSVDIGSSMGLGEQRLEALKLAGLLHDIGKIAVPKDILNKRGPLSAKELKIVRSHVACGYRILRNIPFEGPVAEAVLQHHERFDGSGYPNGLASGGILLEARILAVADVYDALCSDRPYRPGLCPSDATGYILGRAGTHFCPLCVTAFEQVISKRHMEGETQ</sequence>
<protein>
    <submittedName>
        <fullName evidence="4">Response regulator</fullName>
    </submittedName>
</protein>
<keyword evidence="5" id="KW-1185">Reference proteome</keyword>
<dbReference type="EMBL" id="CP133659">
    <property type="protein sequence ID" value="WMW64689.1"/>
    <property type="molecule type" value="Genomic_DNA"/>
</dbReference>
<evidence type="ECO:0000256" key="1">
    <source>
        <dbReference type="PROSITE-ProRule" id="PRU00169"/>
    </source>
</evidence>
<dbReference type="NCBIfam" id="TIGR00277">
    <property type="entry name" value="HDIG"/>
    <property type="match status" value="1"/>
</dbReference>
<reference evidence="4" key="1">
    <citation type="submission" date="2023-09" db="EMBL/GenBank/DDBJ databases">
        <authorList>
            <consortium name="CW5 consortium"/>
            <person name="Lu C.-W."/>
        </authorList>
    </citation>
    <scope>NUCLEOTIDE SEQUENCE</scope>
    <source>
        <strain evidence="4">KPS</strain>
    </source>
</reference>
<dbReference type="InterPro" id="IPR011006">
    <property type="entry name" value="CheY-like_superfamily"/>
</dbReference>
<dbReference type="SUPFAM" id="SSF52172">
    <property type="entry name" value="CheY-like"/>
    <property type="match status" value="1"/>
</dbReference>
<dbReference type="RefSeq" id="WP_309540764.1">
    <property type="nucleotide sequence ID" value="NZ_CP133659.1"/>
</dbReference>
<feature type="domain" description="HD-GYP" evidence="3">
    <location>
        <begin position="159"/>
        <end position="352"/>
    </location>
</feature>
<dbReference type="Pfam" id="PF13487">
    <property type="entry name" value="HD_5"/>
    <property type="match status" value="1"/>
</dbReference>
<dbReference type="SUPFAM" id="SSF109604">
    <property type="entry name" value="HD-domain/PDEase-like"/>
    <property type="match status" value="1"/>
</dbReference>
<name>A0ABY9QYW3_9BACT</name>
<dbReference type="InterPro" id="IPR006675">
    <property type="entry name" value="HDIG_dom"/>
</dbReference>
<dbReference type="InterPro" id="IPR037522">
    <property type="entry name" value="HD_GYP_dom"/>
</dbReference>
<dbReference type="InterPro" id="IPR003607">
    <property type="entry name" value="HD/PDEase_dom"/>
</dbReference>
<dbReference type="CDD" id="cd00077">
    <property type="entry name" value="HDc"/>
    <property type="match status" value="1"/>
</dbReference>
<dbReference type="PANTHER" id="PTHR45228">
    <property type="entry name" value="CYCLIC DI-GMP PHOSPHODIESTERASE TM_0186-RELATED"/>
    <property type="match status" value="1"/>
</dbReference>
<evidence type="ECO:0000313" key="5">
    <source>
        <dbReference type="Proteomes" id="UP001180616"/>
    </source>
</evidence>
<evidence type="ECO:0000259" key="2">
    <source>
        <dbReference type="PROSITE" id="PS50110"/>
    </source>
</evidence>
<proteinExistence type="predicted"/>
<evidence type="ECO:0000259" key="3">
    <source>
        <dbReference type="PROSITE" id="PS51832"/>
    </source>
</evidence>
<dbReference type="Pfam" id="PF00072">
    <property type="entry name" value="Response_reg"/>
    <property type="match status" value="1"/>
</dbReference>
<dbReference type="Proteomes" id="UP001180616">
    <property type="component" value="Chromosome"/>
</dbReference>
<accession>A0ABY9QYW3</accession>
<feature type="modified residue" description="4-aspartylphosphate" evidence="1">
    <location>
        <position position="52"/>
    </location>
</feature>
<feature type="domain" description="Response regulatory" evidence="2">
    <location>
        <begin position="3"/>
        <end position="117"/>
    </location>
</feature>
<dbReference type="InterPro" id="IPR052020">
    <property type="entry name" value="Cyclic_di-GMP/3'3'-cGAMP_PDE"/>
</dbReference>
<dbReference type="SMART" id="SM00448">
    <property type="entry name" value="REC"/>
    <property type="match status" value="1"/>
</dbReference>
<dbReference type="InterPro" id="IPR001789">
    <property type="entry name" value="Sig_transdc_resp-reg_receiver"/>
</dbReference>
<dbReference type="Gene3D" id="3.40.50.2300">
    <property type="match status" value="1"/>
</dbReference>
<dbReference type="PROSITE" id="PS50110">
    <property type="entry name" value="RESPONSE_REGULATORY"/>
    <property type="match status" value="1"/>
</dbReference>
<dbReference type="PROSITE" id="PS51832">
    <property type="entry name" value="HD_GYP"/>
    <property type="match status" value="1"/>
</dbReference>
<dbReference type="Gene3D" id="1.10.3210.10">
    <property type="entry name" value="Hypothetical protein af1432"/>
    <property type="match status" value="1"/>
</dbReference>
<organism evidence="4 5">
    <name type="scientific">Nitratidesulfovibrio liaohensis</name>
    <dbReference type="NCBI Taxonomy" id="2604158"/>
    <lineage>
        <taxon>Bacteria</taxon>
        <taxon>Pseudomonadati</taxon>
        <taxon>Thermodesulfobacteriota</taxon>
        <taxon>Desulfovibrionia</taxon>
        <taxon>Desulfovibrionales</taxon>
        <taxon>Desulfovibrionaceae</taxon>
        <taxon>Nitratidesulfovibrio</taxon>
    </lineage>
</organism>
<dbReference type="PANTHER" id="PTHR45228:SF1">
    <property type="entry name" value="CYCLIC DI-GMP PHOSPHODIESTERASE TM_0186"/>
    <property type="match status" value="1"/>
</dbReference>
<keyword evidence="1" id="KW-0597">Phosphoprotein</keyword>
<evidence type="ECO:0000313" key="4">
    <source>
        <dbReference type="EMBL" id="WMW64689.1"/>
    </source>
</evidence>
<gene>
    <name evidence="4" type="ORF">KPS_002743</name>
</gene>
<dbReference type="SMART" id="SM00471">
    <property type="entry name" value="HDc"/>
    <property type="match status" value="1"/>
</dbReference>